<feature type="domain" description="GGDEF" evidence="5">
    <location>
        <begin position="171"/>
        <end position="307"/>
    </location>
</feature>
<evidence type="ECO:0000259" key="4">
    <source>
        <dbReference type="PROSITE" id="PS50110"/>
    </source>
</evidence>
<organism evidence="6 7">
    <name type="scientific">Gilvimarinus gilvus</name>
    <dbReference type="NCBI Taxonomy" id="3058038"/>
    <lineage>
        <taxon>Bacteria</taxon>
        <taxon>Pseudomonadati</taxon>
        <taxon>Pseudomonadota</taxon>
        <taxon>Gammaproteobacteria</taxon>
        <taxon>Cellvibrionales</taxon>
        <taxon>Cellvibrionaceae</taxon>
        <taxon>Gilvimarinus</taxon>
    </lineage>
</organism>
<keyword evidence="3" id="KW-0597">Phosphoprotein</keyword>
<dbReference type="Gene3D" id="3.30.70.270">
    <property type="match status" value="1"/>
</dbReference>
<dbReference type="SMART" id="SM00267">
    <property type="entry name" value="GGDEF"/>
    <property type="match status" value="1"/>
</dbReference>
<dbReference type="Proteomes" id="UP001273505">
    <property type="component" value="Unassembled WGS sequence"/>
</dbReference>
<dbReference type="InterPro" id="IPR001789">
    <property type="entry name" value="Sig_transdc_resp-reg_receiver"/>
</dbReference>
<evidence type="ECO:0000259" key="5">
    <source>
        <dbReference type="PROSITE" id="PS50887"/>
    </source>
</evidence>
<feature type="domain" description="Response regulatory" evidence="4">
    <location>
        <begin position="13"/>
        <end position="128"/>
    </location>
</feature>
<dbReference type="SUPFAM" id="SSF52172">
    <property type="entry name" value="CheY-like"/>
    <property type="match status" value="1"/>
</dbReference>
<dbReference type="PANTHER" id="PTHR45138">
    <property type="entry name" value="REGULATORY COMPONENTS OF SENSORY TRANSDUCTION SYSTEM"/>
    <property type="match status" value="1"/>
</dbReference>
<dbReference type="EMBL" id="JAXAFO010000015">
    <property type="protein sequence ID" value="MDX6849763.1"/>
    <property type="molecule type" value="Genomic_DNA"/>
</dbReference>
<evidence type="ECO:0000313" key="6">
    <source>
        <dbReference type="EMBL" id="MDX6849763.1"/>
    </source>
</evidence>
<keyword evidence="6" id="KW-0548">Nucleotidyltransferase</keyword>
<evidence type="ECO:0000256" key="3">
    <source>
        <dbReference type="PROSITE-ProRule" id="PRU00169"/>
    </source>
</evidence>
<dbReference type="PROSITE" id="PS50110">
    <property type="entry name" value="RESPONSE_REGULATORY"/>
    <property type="match status" value="1"/>
</dbReference>
<dbReference type="InterPro" id="IPR011006">
    <property type="entry name" value="CheY-like_superfamily"/>
</dbReference>
<dbReference type="Pfam" id="PF00072">
    <property type="entry name" value="Response_reg"/>
    <property type="match status" value="1"/>
</dbReference>
<dbReference type="Pfam" id="PF00990">
    <property type="entry name" value="GGDEF"/>
    <property type="match status" value="1"/>
</dbReference>
<dbReference type="Gene3D" id="3.40.50.2300">
    <property type="match status" value="1"/>
</dbReference>
<dbReference type="SUPFAM" id="SSF55073">
    <property type="entry name" value="Nucleotide cyclase"/>
    <property type="match status" value="1"/>
</dbReference>
<gene>
    <name evidence="6" type="ORF">SCD92_10365</name>
</gene>
<comment type="caution">
    <text evidence="6">The sequence shown here is derived from an EMBL/GenBank/DDBJ whole genome shotgun (WGS) entry which is preliminary data.</text>
</comment>
<dbReference type="EC" id="2.7.7.65" evidence="1"/>
<dbReference type="NCBIfam" id="TIGR00254">
    <property type="entry name" value="GGDEF"/>
    <property type="match status" value="1"/>
</dbReference>
<reference evidence="6 7" key="1">
    <citation type="submission" date="2023-11" db="EMBL/GenBank/DDBJ databases">
        <title>Gilvimarinus fulvus sp. nov., isolated from the surface of Kelp.</title>
        <authorList>
            <person name="Sun Y.Y."/>
            <person name="Gong Y."/>
            <person name="Du Z.J."/>
        </authorList>
    </citation>
    <scope>NUCLEOTIDE SEQUENCE [LARGE SCALE GENOMIC DNA]</scope>
    <source>
        <strain evidence="6 7">SDUM040013</strain>
    </source>
</reference>
<comment type="catalytic activity">
    <reaction evidence="2">
        <text>2 GTP = 3',3'-c-di-GMP + 2 diphosphate</text>
        <dbReference type="Rhea" id="RHEA:24898"/>
        <dbReference type="ChEBI" id="CHEBI:33019"/>
        <dbReference type="ChEBI" id="CHEBI:37565"/>
        <dbReference type="ChEBI" id="CHEBI:58805"/>
        <dbReference type="EC" id="2.7.7.65"/>
    </reaction>
</comment>
<evidence type="ECO:0000256" key="1">
    <source>
        <dbReference type="ARBA" id="ARBA00012528"/>
    </source>
</evidence>
<evidence type="ECO:0000256" key="2">
    <source>
        <dbReference type="ARBA" id="ARBA00034247"/>
    </source>
</evidence>
<sequence>MDKEWLGKVAGARVLVVDDEPINVEVVKSILHDQFTIESASSGREALKQAVTFLPDAILLDVVLGGMTGIEVCRQLKSNPDTSDIPVLFLTSLESRANEQMCWDAGGVDFILKPVNPDTLLNRLRVHLTLKLQSEYLKSLAFLDGLTGLYNRRYFDEQMRRFWAQLQRNKRPLSVLLMDVDYFKRYNDSLGHLAGDDCLKQVASLLSMFAQRPLDMACRYGGEEFAIILPGSDIDGAIVVAQKVQDGLSRLAIAHTESPFKRVTLSIGVACCVYQGLHSSNNLLQMADERLYYAKTHGRNCIASCIPKEKDQASLSSER</sequence>
<dbReference type="CDD" id="cd01949">
    <property type="entry name" value="GGDEF"/>
    <property type="match status" value="1"/>
</dbReference>
<dbReference type="GO" id="GO:0052621">
    <property type="term" value="F:diguanylate cyclase activity"/>
    <property type="evidence" value="ECO:0007669"/>
    <property type="project" value="UniProtKB-EC"/>
</dbReference>
<dbReference type="RefSeq" id="WP_302722437.1">
    <property type="nucleotide sequence ID" value="NZ_JAULRU010000548.1"/>
</dbReference>
<protein>
    <recommendedName>
        <fullName evidence="1">diguanylate cyclase</fullName>
        <ecNumber evidence="1">2.7.7.65</ecNumber>
    </recommendedName>
</protein>
<feature type="modified residue" description="4-aspartylphosphate" evidence="3">
    <location>
        <position position="61"/>
    </location>
</feature>
<evidence type="ECO:0000313" key="7">
    <source>
        <dbReference type="Proteomes" id="UP001273505"/>
    </source>
</evidence>
<proteinExistence type="predicted"/>
<dbReference type="PROSITE" id="PS50887">
    <property type="entry name" value="GGDEF"/>
    <property type="match status" value="1"/>
</dbReference>
<dbReference type="SMART" id="SM00448">
    <property type="entry name" value="REC"/>
    <property type="match status" value="1"/>
</dbReference>
<dbReference type="InterPro" id="IPR029787">
    <property type="entry name" value="Nucleotide_cyclase"/>
</dbReference>
<keyword evidence="6" id="KW-0808">Transferase</keyword>
<dbReference type="InterPro" id="IPR000160">
    <property type="entry name" value="GGDEF_dom"/>
</dbReference>
<dbReference type="InterPro" id="IPR043128">
    <property type="entry name" value="Rev_trsase/Diguanyl_cyclase"/>
</dbReference>
<keyword evidence="7" id="KW-1185">Reference proteome</keyword>
<accession>A0ABU4RY15</accession>
<dbReference type="PANTHER" id="PTHR45138:SF9">
    <property type="entry name" value="DIGUANYLATE CYCLASE DGCM-RELATED"/>
    <property type="match status" value="1"/>
</dbReference>
<dbReference type="InterPro" id="IPR050469">
    <property type="entry name" value="Diguanylate_Cyclase"/>
</dbReference>
<name>A0ABU4RY15_9GAMM</name>